<dbReference type="EMBL" id="JAAAWP010000002">
    <property type="protein sequence ID" value="NDW20482.1"/>
    <property type="molecule type" value="Genomic_DNA"/>
</dbReference>
<dbReference type="PROSITE" id="PS00928">
    <property type="entry name" value="TREHALASE_2"/>
    <property type="match status" value="1"/>
</dbReference>
<dbReference type="Proteomes" id="UP000478837">
    <property type="component" value="Unassembled WGS sequence"/>
</dbReference>
<comment type="caution">
    <text evidence="3">The sequence shown here is derived from an EMBL/GenBank/DDBJ whole genome shotgun (WGS) entry which is preliminary data.</text>
</comment>
<keyword evidence="4" id="KW-1185">Reference proteome</keyword>
<proteinExistence type="predicted"/>
<dbReference type="AlphaFoldDB" id="A0A6L9MQT3"/>
<gene>
    <name evidence="3" type="ORF">GTW09_02980</name>
</gene>
<name>A0A6L9MQT3_9ALTE</name>
<keyword evidence="2" id="KW-0326">Glycosidase</keyword>
<evidence type="ECO:0000256" key="1">
    <source>
        <dbReference type="ARBA" id="ARBA00022801"/>
    </source>
</evidence>
<dbReference type="RefSeq" id="WP_163109993.1">
    <property type="nucleotide sequence ID" value="NZ_JAAAWP010000002.1"/>
</dbReference>
<dbReference type="InterPro" id="IPR012341">
    <property type="entry name" value="6hp_glycosidase-like_sf"/>
</dbReference>
<dbReference type="GO" id="GO:0005993">
    <property type="term" value="P:trehalose catabolic process"/>
    <property type="evidence" value="ECO:0007669"/>
    <property type="project" value="TreeGrafter"/>
</dbReference>
<dbReference type="PANTHER" id="PTHR23403:SF1">
    <property type="entry name" value="TREHALASE"/>
    <property type="match status" value="1"/>
</dbReference>
<dbReference type="PANTHER" id="PTHR23403">
    <property type="entry name" value="TREHALASE"/>
    <property type="match status" value="1"/>
</dbReference>
<organism evidence="3 4">
    <name type="scientific">Alteromonas hispanica</name>
    <dbReference type="NCBI Taxonomy" id="315421"/>
    <lineage>
        <taxon>Bacteria</taxon>
        <taxon>Pseudomonadati</taxon>
        <taxon>Pseudomonadota</taxon>
        <taxon>Gammaproteobacteria</taxon>
        <taxon>Alteromonadales</taxon>
        <taxon>Alteromonadaceae</taxon>
        <taxon>Alteromonas/Salinimonas group</taxon>
        <taxon>Alteromonas</taxon>
    </lineage>
</organism>
<dbReference type="PRINTS" id="PR00744">
    <property type="entry name" value="GLHYDRLASE37"/>
</dbReference>
<dbReference type="InterPro" id="IPR018232">
    <property type="entry name" value="Glyco_hydro_37_CS"/>
</dbReference>
<accession>A0A6L9MQT3</accession>
<evidence type="ECO:0000313" key="3">
    <source>
        <dbReference type="EMBL" id="NDW20482.1"/>
    </source>
</evidence>
<dbReference type="GO" id="GO:0004555">
    <property type="term" value="F:alpha,alpha-trehalase activity"/>
    <property type="evidence" value="ECO:0007669"/>
    <property type="project" value="InterPro"/>
</dbReference>
<dbReference type="Pfam" id="PF01204">
    <property type="entry name" value="Trehalase"/>
    <property type="match status" value="1"/>
</dbReference>
<dbReference type="InterPro" id="IPR001661">
    <property type="entry name" value="Glyco_hydro_37"/>
</dbReference>
<reference evidence="3 4" key="1">
    <citation type="submission" date="2020-01" db="EMBL/GenBank/DDBJ databases">
        <title>Genomes of bacteria type strains.</title>
        <authorList>
            <person name="Chen J."/>
            <person name="Zhu S."/>
            <person name="Yang J."/>
        </authorList>
    </citation>
    <scope>NUCLEOTIDE SEQUENCE [LARGE SCALE GENOMIC DNA]</scope>
    <source>
        <strain evidence="3 4">LMG 22958</strain>
    </source>
</reference>
<sequence>MTSSLHNWRDSLAFFSSDLFKHVQMASLFPDSKTFADAIVKTDLSFVLEQYKQAMLEAKDNSTQVNLREFVNTHFILPDGQNANLQLHSHDITSYIASMWDVLTRTPDVQDKDSLIALSRPYIVPGGRFREIYYWDSFFTAQGLVDAGRTEMAVNMLENFVDILNEVGCIPNGNRAYYYSRSQPPILALFYQLLEKQLSSEQKQYVIDGLKKEYAFWMKGADKTLTVTGSASAHAVLRVVRMPCGAILNRYFDSEATPRPESFREDIETASHITTDSATFYQHIRAACESGWDFSSRWLKNSQQLESIRTTELLPVDLNALLVSLEQTLAMVTDGKEQAFYSGAAKQRVDAINNYLYSDIKQGYFDFHFPSMKNTSVVSAAMSVPLYVGIASTEQASVVQSVLMQKLLKKGGIVTTENTTSQQWDSPNGWAPLQFFSALGLESYGFTKEANDIMQRFCNTVEDRFAATGALLEKYNVCTPNETAGGGEYDVQLGFGWTNGVYTYFKKALNEKS</sequence>
<keyword evidence="1" id="KW-0378">Hydrolase</keyword>
<dbReference type="SUPFAM" id="SSF48208">
    <property type="entry name" value="Six-hairpin glycosidases"/>
    <property type="match status" value="1"/>
</dbReference>
<evidence type="ECO:0000313" key="4">
    <source>
        <dbReference type="Proteomes" id="UP000478837"/>
    </source>
</evidence>
<dbReference type="InterPro" id="IPR008928">
    <property type="entry name" value="6-hairpin_glycosidase_sf"/>
</dbReference>
<protein>
    <submittedName>
        <fullName evidence="3">Alpha,alpha-trehalase</fullName>
    </submittedName>
</protein>
<dbReference type="Gene3D" id="1.50.10.10">
    <property type="match status" value="1"/>
</dbReference>
<evidence type="ECO:0000256" key="2">
    <source>
        <dbReference type="ARBA" id="ARBA00023295"/>
    </source>
</evidence>